<sequence>MDNSAIAMLPAEVLCLVLAHLDPRSLHAAGGVCRAWRRLVADDRSWRLAFERTFTRLPFSRLAPQRMPNSRAADKCKQWVDDSRPRRSSSWRQELTDRLLLRRSWQAAPQRRQLDYGVRAGAIDRLVVSEKHGWALAVSLVGGVAVRSNARTGKVFARDAATKDLVFAADPPARATAVAARIDRVVWGLGCGASAATHLTPGGGLRARVVADVAGAPVLAVAGPMDALAQRVAEWPAVFGVAPDARAASATADGRVYVWCTESGRVERELRGTGEPLVRVTWAAARFVVAATPGGSLLAWDLAEPGDGPALVHAAAGAARVVLLAGDPFGASVVVATEAGGVFRLDVARGVVATTFAAEAPGFAPVTAAQWQQPDARKDTRLLVVGDARGGVWAFDADCAEPVARPLVAWPRLHRRAVAAVCANAAVVVAAARDGHVAVLDPLGGQPLCAMRCRGGTRRGDPWFWSLHPAIISDHTRESVHLAQQLAARSDDEWDGQVQDDVDTLDRAPNGAADAFPTLVSDVHAGFGWLAVANGTRIQSCFIETSHNPGKRQQQRKKGGDAHYYRHGLKREVAEDLASMRLETQEDRDRRIESHERQARLVRSFIEPEEQLGLDPSEQLEYALWLSSQQHTPEEMTEDEQLQLALLLSQNP</sequence>
<comment type="caution">
    <text evidence="1">The sequence shown here is derived from an EMBL/GenBank/DDBJ whole genome shotgun (WGS) entry which is preliminary data.</text>
</comment>
<protein>
    <submittedName>
        <fullName evidence="1">Uncharacterized protein</fullName>
    </submittedName>
</protein>
<keyword evidence="2" id="KW-1185">Reference proteome</keyword>
<organism evidence="1 2">
    <name type="scientific">Coemansia aciculifera</name>
    <dbReference type="NCBI Taxonomy" id="417176"/>
    <lineage>
        <taxon>Eukaryota</taxon>
        <taxon>Fungi</taxon>
        <taxon>Fungi incertae sedis</taxon>
        <taxon>Zoopagomycota</taxon>
        <taxon>Kickxellomycotina</taxon>
        <taxon>Kickxellomycetes</taxon>
        <taxon>Kickxellales</taxon>
        <taxon>Kickxellaceae</taxon>
        <taxon>Coemansia</taxon>
    </lineage>
</organism>
<dbReference type="Proteomes" id="UP001139981">
    <property type="component" value="Unassembled WGS sequence"/>
</dbReference>
<proteinExistence type="predicted"/>
<accession>A0ACC1M109</accession>
<dbReference type="EMBL" id="JANBVB010000785">
    <property type="protein sequence ID" value="KAJ2892215.1"/>
    <property type="molecule type" value="Genomic_DNA"/>
</dbReference>
<name>A0ACC1M109_9FUNG</name>
<gene>
    <name evidence="1" type="ORF">IWW38_003307</name>
</gene>
<reference evidence="1" key="1">
    <citation type="submission" date="2022-07" db="EMBL/GenBank/DDBJ databases">
        <title>Phylogenomic reconstructions and comparative analyses of Kickxellomycotina fungi.</title>
        <authorList>
            <person name="Reynolds N.K."/>
            <person name="Stajich J.E."/>
            <person name="Barry K."/>
            <person name="Grigoriev I.V."/>
            <person name="Crous P."/>
            <person name="Smith M.E."/>
        </authorList>
    </citation>
    <scope>NUCLEOTIDE SEQUENCE</scope>
    <source>
        <strain evidence="1">CBS 190363</strain>
    </source>
</reference>
<evidence type="ECO:0000313" key="1">
    <source>
        <dbReference type="EMBL" id="KAJ2892215.1"/>
    </source>
</evidence>
<evidence type="ECO:0000313" key="2">
    <source>
        <dbReference type="Proteomes" id="UP001139981"/>
    </source>
</evidence>